<proteinExistence type="inferred from homology"/>
<organism evidence="11 12">
    <name type="scientific">Brotocaccenecus cirricatena</name>
    <dbReference type="NCBI Taxonomy" id="3064195"/>
    <lineage>
        <taxon>Bacteria</taxon>
        <taxon>Bacillati</taxon>
        <taxon>Bacillota</taxon>
        <taxon>Clostridia</taxon>
        <taxon>Eubacteriales</taxon>
        <taxon>Oscillospiraceae</taxon>
        <taxon>Brotocaccenecus</taxon>
    </lineage>
</organism>
<dbReference type="NCBIfam" id="TIGR02707">
    <property type="entry name" value="butyr_kinase"/>
    <property type="match status" value="1"/>
</dbReference>
<keyword evidence="5 9" id="KW-0547">Nucleotide-binding</keyword>
<dbReference type="GO" id="GO:0006083">
    <property type="term" value="P:acetate metabolic process"/>
    <property type="evidence" value="ECO:0007669"/>
    <property type="project" value="TreeGrafter"/>
</dbReference>
<dbReference type="GO" id="GO:0005737">
    <property type="term" value="C:cytoplasm"/>
    <property type="evidence" value="ECO:0007669"/>
    <property type="project" value="UniProtKB-SubCell"/>
</dbReference>
<accession>A0AAE3AIJ6</accession>
<dbReference type="InterPro" id="IPR043129">
    <property type="entry name" value="ATPase_NBD"/>
</dbReference>
<dbReference type="GO" id="GO:0008776">
    <property type="term" value="F:acetate kinase activity"/>
    <property type="evidence" value="ECO:0007669"/>
    <property type="project" value="TreeGrafter"/>
</dbReference>
<evidence type="ECO:0000256" key="7">
    <source>
        <dbReference type="ARBA" id="ARBA00022840"/>
    </source>
</evidence>
<dbReference type="PANTHER" id="PTHR21060:SF3">
    <property type="entry name" value="BUTYRATE KINASE 2-RELATED"/>
    <property type="match status" value="1"/>
</dbReference>
<dbReference type="PANTHER" id="PTHR21060">
    <property type="entry name" value="ACETATE KINASE"/>
    <property type="match status" value="1"/>
</dbReference>
<dbReference type="CDD" id="cd24011">
    <property type="entry name" value="ASKHA_NBD_BK"/>
    <property type="match status" value="1"/>
</dbReference>
<dbReference type="Proteomes" id="UP001199319">
    <property type="component" value="Unassembled WGS sequence"/>
</dbReference>
<reference evidence="11" key="1">
    <citation type="submission" date="2021-10" db="EMBL/GenBank/DDBJ databases">
        <title>Anaerobic single-cell dispensing facilitates the cultivation of human gut bacteria.</title>
        <authorList>
            <person name="Afrizal A."/>
        </authorList>
    </citation>
    <scope>NUCLEOTIDE SEQUENCE</scope>
    <source>
        <strain evidence="11">CLA-AA-H272</strain>
    </source>
</reference>
<evidence type="ECO:0000256" key="8">
    <source>
        <dbReference type="ARBA" id="ARBA00048596"/>
    </source>
</evidence>
<comment type="caution">
    <text evidence="11">The sequence shown here is derived from an EMBL/GenBank/DDBJ whole genome shotgun (WGS) entry which is preliminary data.</text>
</comment>
<keyword evidence="4 9" id="KW-0808">Transferase</keyword>
<protein>
    <recommendedName>
        <fullName evidence="9">Probable butyrate kinase</fullName>
        <shortName evidence="9">BK</shortName>
        <ecNumber evidence="9">2.7.2.7</ecNumber>
    </recommendedName>
    <alternativeName>
        <fullName evidence="9">Branched-chain carboxylic acid kinase</fullName>
    </alternativeName>
</protein>
<name>A0AAE3AIJ6_9FIRM</name>
<evidence type="ECO:0000256" key="4">
    <source>
        <dbReference type="ARBA" id="ARBA00022679"/>
    </source>
</evidence>
<dbReference type="HAMAP" id="MF_00542">
    <property type="entry name" value="Butyrate_kinase"/>
    <property type="match status" value="1"/>
</dbReference>
<dbReference type="PROSITE" id="PS01075">
    <property type="entry name" value="ACETATE_KINASE_1"/>
    <property type="match status" value="1"/>
</dbReference>
<keyword evidence="7 9" id="KW-0067">ATP-binding</keyword>
<evidence type="ECO:0000313" key="12">
    <source>
        <dbReference type="Proteomes" id="UP001199319"/>
    </source>
</evidence>
<evidence type="ECO:0000256" key="2">
    <source>
        <dbReference type="ARBA" id="ARBA00008748"/>
    </source>
</evidence>
<evidence type="ECO:0000256" key="5">
    <source>
        <dbReference type="ARBA" id="ARBA00022741"/>
    </source>
</evidence>
<dbReference type="PIRSF" id="PIRSF036458">
    <property type="entry name" value="Butyrate_kin"/>
    <property type="match status" value="1"/>
</dbReference>
<dbReference type="Gene3D" id="3.30.420.40">
    <property type="match status" value="2"/>
</dbReference>
<dbReference type="GO" id="GO:0005524">
    <property type="term" value="F:ATP binding"/>
    <property type="evidence" value="ECO:0007669"/>
    <property type="project" value="UniProtKB-KW"/>
</dbReference>
<dbReference type="NCBIfam" id="NF002834">
    <property type="entry name" value="PRK03011.1-5"/>
    <property type="match status" value="1"/>
</dbReference>
<dbReference type="InterPro" id="IPR011245">
    <property type="entry name" value="Butyrate_kin"/>
</dbReference>
<dbReference type="RefSeq" id="WP_302929834.1">
    <property type="nucleotide sequence ID" value="NZ_JAJEPW010000063.1"/>
</dbReference>
<dbReference type="PRINTS" id="PR00471">
    <property type="entry name" value="ACETATEKNASE"/>
</dbReference>
<dbReference type="SUPFAM" id="SSF53067">
    <property type="entry name" value="Actin-like ATPase domain"/>
    <property type="match status" value="2"/>
</dbReference>
<evidence type="ECO:0000256" key="3">
    <source>
        <dbReference type="ARBA" id="ARBA00022490"/>
    </source>
</evidence>
<dbReference type="InterPro" id="IPR000890">
    <property type="entry name" value="Aliphatic_acid_kin_short-chain"/>
</dbReference>
<evidence type="ECO:0000256" key="6">
    <source>
        <dbReference type="ARBA" id="ARBA00022777"/>
    </source>
</evidence>
<evidence type="ECO:0000313" key="11">
    <source>
        <dbReference type="EMBL" id="MCC2130680.1"/>
    </source>
</evidence>
<comment type="catalytic activity">
    <reaction evidence="8 9">
        <text>butanoate + ATP = butanoyl phosphate + ADP</text>
        <dbReference type="Rhea" id="RHEA:13585"/>
        <dbReference type="ChEBI" id="CHEBI:17968"/>
        <dbReference type="ChEBI" id="CHEBI:30616"/>
        <dbReference type="ChEBI" id="CHEBI:58079"/>
        <dbReference type="ChEBI" id="CHEBI:456216"/>
        <dbReference type="EC" id="2.7.2.7"/>
    </reaction>
</comment>
<dbReference type="AlphaFoldDB" id="A0AAE3AIJ6"/>
<evidence type="ECO:0000256" key="9">
    <source>
        <dbReference type="HAMAP-Rule" id="MF_00542"/>
    </source>
</evidence>
<dbReference type="EC" id="2.7.2.7" evidence="9"/>
<comment type="subcellular location">
    <subcellularLocation>
        <location evidence="1 9">Cytoplasm</location>
    </subcellularLocation>
</comment>
<evidence type="ECO:0000256" key="1">
    <source>
        <dbReference type="ARBA" id="ARBA00004496"/>
    </source>
</evidence>
<evidence type="ECO:0000256" key="10">
    <source>
        <dbReference type="RuleBase" id="RU003835"/>
    </source>
</evidence>
<dbReference type="EMBL" id="JAJEPW010000063">
    <property type="protein sequence ID" value="MCC2130680.1"/>
    <property type="molecule type" value="Genomic_DNA"/>
</dbReference>
<comment type="similarity">
    <text evidence="2 9 10">Belongs to the acetokinase family.</text>
</comment>
<gene>
    <name evidence="9 11" type="primary">buk</name>
    <name evidence="11" type="ORF">LKD37_14380</name>
</gene>
<dbReference type="GO" id="GO:0047761">
    <property type="term" value="F:butyrate kinase activity"/>
    <property type="evidence" value="ECO:0007669"/>
    <property type="project" value="UniProtKB-UniRule"/>
</dbReference>
<sequence length="359" mass="38722">MEYCILVINPGSTSTKIAVFQGEKALLQKTIRHSGEELAPFGAIMDQAPFRLRCVEQALAGFDLTRLDAVCARGGMLPACPSGAFAVDQDMIGYLSAITQGAHASNLGCVMARDLAEPLHIPAYVYDPVAVDEMPPMARITGIPELPRRMMGHALNTRAMAIRCAETVLHKPFDQCRLIVLHLGGGASVRLFIGGKMVDNVRDDELLFAPERSGGIAAEQLVKLCYSGKYDRGQMMKLVRGKSGLLAHLGTSDAMEVERRIAAGDEKARMVYDAMLYTAAKSIGVLAAAADGRIDRIILTGGIAHSRYVTDYLTQKVGFIAPVEVMAGEFEMEALAAGASRVLAGQETPHRFRDLLKGE</sequence>
<keyword evidence="6 9" id="KW-0418">Kinase</keyword>
<dbReference type="Pfam" id="PF00871">
    <property type="entry name" value="Acetate_kinase"/>
    <property type="match status" value="1"/>
</dbReference>
<dbReference type="InterPro" id="IPR023865">
    <property type="entry name" value="Aliphatic_acid_kinase_CS"/>
</dbReference>
<keyword evidence="3 9" id="KW-0963">Cytoplasm</keyword>
<keyword evidence="12" id="KW-1185">Reference proteome</keyword>